<dbReference type="AlphaFoldDB" id="A0A154M5D6"/>
<evidence type="ECO:0000313" key="10">
    <source>
        <dbReference type="Proteomes" id="UP000076321"/>
    </source>
</evidence>
<sequence>MGNEGGMTMPDTLRFEVLGPLRAWRGETRLDLGPVRQQAVLAALVLRPDVTVSQHELTDGLWERPPESNVLPVYVRRLRQCLDTSGQRPRDSVIVSDRGGYRFASAGVRLDVARLEEMAAVAAAAEETGDLVTAVDTFADALRLFHGEPLTGLPGAFVQGERRRLEERRLLLLRRKLGAQLKLGRFDEVIGELSALVSADPPSEPLAALLMRALYGGGRQAEALEVFTDVRERLIDQLGVEPGEELRQVQESVLRGDDALLGVTQRREAPRRARNELPATTGELVGRDRELALLVAEGDPESVSVDAIDGVPGAGKTTLAVSAAHRLRESYSDGALFVDLHGYTEGREPVTPERALRRLLRAVGVEDVAMPDDLDELSASWRAATARLRLLLVLDNARSAGQVRPLLPAGPGSRVLVTSRRRLSGLDADRRVSLGALGLEAAERLLSRIVGAPRAEGERFAVRALAGLCGRLPLALRIAGARLQNRPMWTFKDLVDRMSDDERRLGELTAEDRSVEVALSLSYEQLRPAERRAFGALGLSPTPEFDSLSVAALLDCSPAEAERQLENLVDASLVQEPASGRYRLHDLVAVYARRLAGELPDDVVEAARNRVYGLYLKAARRASEWGVARFPPPPGAGPFTGQRDASVWLDAVGDLPEVVTQAAEAGLEDVACSIAEGLVDYLARQQRYHECRAALQIALPLAERAEDGLLVASLRFCLGYAYAMQGQLDRARGWFDDALRAGEACGDRGMEARALGGLTMVDLIAGRHDLAVPGMRRVMTIADEVGDGWLAERSLSALGYLAYLRGEYEEALEHLGRARDLSEEIGSPGMLARVLCHSGTVRLEIGRFAEAVLDLRRSVELAEETTDGLLTASSLARLGAAELELGNLDEAFELQRRALTAVTEETIAGIESEIRNRLGRTHLAAGDPVAAREHFEWVLTTMGPDGDALQRTLALEGLDLTRQSARRR</sequence>
<name>A0A154M5D6_9PSEU</name>
<reference evidence="9 11" key="2">
    <citation type="submission" date="2016-11" db="EMBL/GenBank/DDBJ databases">
        <title>Genome sequencing of Amycolatopsis regifaucium.</title>
        <authorList>
            <person name="Mayilraj S."/>
            <person name="Kaur N."/>
        </authorList>
    </citation>
    <scope>NUCLEOTIDE SEQUENCE [LARGE SCALE GENOMIC DNA]</scope>
    <source>
        <strain evidence="9 11">GY080</strain>
    </source>
</reference>
<proteinExistence type="inferred from homology"/>
<feature type="DNA-binding region" description="OmpR/PhoB-type" evidence="6">
    <location>
        <begin position="4"/>
        <end position="105"/>
    </location>
</feature>
<comment type="caution">
    <text evidence="8">The sequence shown here is derived from an EMBL/GenBank/DDBJ whole genome shotgun (WGS) entry which is preliminary data.</text>
</comment>
<dbReference type="PANTHER" id="PTHR35807:SF1">
    <property type="entry name" value="TRANSCRIPTIONAL REGULATOR REDD"/>
    <property type="match status" value="1"/>
</dbReference>
<dbReference type="InterPro" id="IPR001867">
    <property type="entry name" value="OmpR/PhoB-type_DNA-bd"/>
</dbReference>
<dbReference type="EMBL" id="LOBU02000006">
    <property type="protein sequence ID" value="OKA09854.1"/>
    <property type="molecule type" value="Genomic_DNA"/>
</dbReference>
<dbReference type="EMBL" id="LQCI01000051">
    <property type="protein sequence ID" value="KZB79828.1"/>
    <property type="molecule type" value="Genomic_DNA"/>
</dbReference>
<dbReference type="Pfam" id="PF13374">
    <property type="entry name" value="TPR_10"/>
    <property type="match status" value="1"/>
</dbReference>
<protein>
    <submittedName>
        <fullName evidence="9">AfsR family transcriptional regulator</fullName>
    </submittedName>
    <submittedName>
        <fullName evidence="8">SARP family transcriptional regulator</fullName>
    </submittedName>
</protein>
<dbReference type="InterPro" id="IPR027417">
    <property type="entry name" value="P-loop_NTPase"/>
</dbReference>
<dbReference type="SMART" id="SM00862">
    <property type="entry name" value="Trans_reg_C"/>
    <property type="match status" value="1"/>
</dbReference>
<dbReference type="InterPro" id="IPR019734">
    <property type="entry name" value="TPR_rpt"/>
</dbReference>
<evidence type="ECO:0000256" key="5">
    <source>
        <dbReference type="PROSITE-ProRule" id="PRU00339"/>
    </source>
</evidence>
<dbReference type="Pfam" id="PF13424">
    <property type="entry name" value="TPR_12"/>
    <property type="match status" value="1"/>
</dbReference>
<gene>
    <name evidence="9" type="ORF">ATP06_0205685</name>
    <name evidence="8" type="ORF">AVL48_15725</name>
</gene>
<evidence type="ECO:0000256" key="1">
    <source>
        <dbReference type="ARBA" id="ARBA00005820"/>
    </source>
</evidence>
<dbReference type="SUPFAM" id="SSF46894">
    <property type="entry name" value="C-terminal effector domain of the bipartite response regulators"/>
    <property type="match status" value="1"/>
</dbReference>
<organism evidence="8 10">
    <name type="scientific">Amycolatopsis regifaucium</name>
    <dbReference type="NCBI Taxonomy" id="546365"/>
    <lineage>
        <taxon>Bacteria</taxon>
        <taxon>Bacillati</taxon>
        <taxon>Actinomycetota</taxon>
        <taxon>Actinomycetes</taxon>
        <taxon>Pseudonocardiales</taxon>
        <taxon>Pseudonocardiaceae</taxon>
        <taxon>Amycolatopsis</taxon>
    </lineage>
</organism>
<dbReference type="GO" id="GO:0043531">
    <property type="term" value="F:ADP binding"/>
    <property type="evidence" value="ECO:0007669"/>
    <property type="project" value="InterPro"/>
</dbReference>
<keyword evidence="3 6" id="KW-0238">DNA-binding</keyword>
<dbReference type="InterPro" id="IPR011990">
    <property type="entry name" value="TPR-like_helical_dom_sf"/>
</dbReference>
<dbReference type="SUPFAM" id="SSF48452">
    <property type="entry name" value="TPR-like"/>
    <property type="match status" value="3"/>
</dbReference>
<dbReference type="Pfam" id="PF03704">
    <property type="entry name" value="BTAD"/>
    <property type="match status" value="1"/>
</dbReference>
<keyword evidence="5" id="KW-0802">TPR repeat</keyword>
<dbReference type="GO" id="GO:0006355">
    <property type="term" value="P:regulation of DNA-templated transcription"/>
    <property type="evidence" value="ECO:0007669"/>
    <property type="project" value="InterPro"/>
</dbReference>
<dbReference type="OrthoDB" id="5244210at2"/>
<dbReference type="PANTHER" id="PTHR35807">
    <property type="entry name" value="TRANSCRIPTIONAL REGULATOR REDD-RELATED"/>
    <property type="match status" value="1"/>
</dbReference>
<keyword evidence="4" id="KW-0804">Transcription</keyword>
<evidence type="ECO:0000256" key="6">
    <source>
        <dbReference type="PROSITE-ProRule" id="PRU01091"/>
    </source>
</evidence>
<dbReference type="InterPro" id="IPR036388">
    <property type="entry name" value="WH-like_DNA-bd_sf"/>
</dbReference>
<accession>A0A154M5D6</accession>
<evidence type="ECO:0000256" key="2">
    <source>
        <dbReference type="ARBA" id="ARBA00023015"/>
    </source>
</evidence>
<evidence type="ECO:0000256" key="3">
    <source>
        <dbReference type="ARBA" id="ARBA00023125"/>
    </source>
</evidence>
<evidence type="ECO:0000313" key="8">
    <source>
        <dbReference type="EMBL" id="KZB79828.1"/>
    </source>
</evidence>
<dbReference type="Gene3D" id="1.10.10.10">
    <property type="entry name" value="Winged helix-like DNA-binding domain superfamily/Winged helix DNA-binding domain"/>
    <property type="match status" value="2"/>
</dbReference>
<dbReference type="CDD" id="cd15831">
    <property type="entry name" value="BTAD"/>
    <property type="match status" value="1"/>
</dbReference>
<feature type="repeat" description="TPR" evidence="5">
    <location>
        <begin position="792"/>
        <end position="825"/>
    </location>
</feature>
<dbReference type="PRINTS" id="PR00364">
    <property type="entry name" value="DISEASERSIST"/>
</dbReference>
<keyword evidence="2" id="KW-0805">Transcription regulation</keyword>
<dbReference type="SMART" id="SM01043">
    <property type="entry name" value="BTAD"/>
    <property type="match status" value="1"/>
</dbReference>
<keyword evidence="11" id="KW-1185">Reference proteome</keyword>
<comment type="similarity">
    <text evidence="1">Belongs to the AfsR/DnrI/RedD regulatory family.</text>
</comment>
<evidence type="ECO:0000313" key="9">
    <source>
        <dbReference type="EMBL" id="OKA09854.1"/>
    </source>
</evidence>
<dbReference type="RefSeq" id="WP_061985347.1">
    <property type="nucleotide sequence ID" value="NZ_FOPQ01000019.1"/>
</dbReference>
<dbReference type="GO" id="GO:0003677">
    <property type="term" value="F:DNA binding"/>
    <property type="evidence" value="ECO:0007669"/>
    <property type="project" value="UniProtKB-UniRule"/>
</dbReference>
<dbReference type="InterPro" id="IPR016032">
    <property type="entry name" value="Sig_transdc_resp-reg_C-effctor"/>
</dbReference>
<dbReference type="InterPro" id="IPR051677">
    <property type="entry name" value="AfsR-DnrI-RedD_regulator"/>
</dbReference>
<evidence type="ECO:0000256" key="4">
    <source>
        <dbReference type="ARBA" id="ARBA00023163"/>
    </source>
</evidence>
<dbReference type="Proteomes" id="UP000186883">
    <property type="component" value="Unassembled WGS sequence"/>
</dbReference>
<dbReference type="PROSITE" id="PS50005">
    <property type="entry name" value="TPR"/>
    <property type="match status" value="1"/>
</dbReference>
<dbReference type="PROSITE" id="PS51755">
    <property type="entry name" value="OMPR_PHOB"/>
    <property type="match status" value="1"/>
</dbReference>
<reference evidence="8 10" key="1">
    <citation type="submission" date="2015-12" db="EMBL/GenBank/DDBJ databases">
        <title>Amycolatopsis regifaucium genome sequencing and assembly.</title>
        <authorList>
            <person name="Mayilraj S."/>
        </authorList>
    </citation>
    <scope>NUCLEOTIDE SEQUENCE [LARGE SCALE GENOMIC DNA]</scope>
    <source>
        <strain evidence="8 10">GY080</strain>
    </source>
</reference>
<feature type="domain" description="OmpR/PhoB-type" evidence="7">
    <location>
        <begin position="4"/>
        <end position="105"/>
    </location>
</feature>
<evidence type="ECO:0000259" key="7">
    <source>
        <dbReference type="PROSITE" id="PS51755"/>
    </source>
</evidence>
<dbReference type="Proteomes" id="UP000076321">
    <property type="component" value="Unassembled WGS sequence"/>
</dbReference>
<dbReference type="Pfam" id="PF00486">
    <property type="entry name" value="Trans_reg_C"/>
    <property type="match status" value="1"/>
</dbReference>
<dbReference type="SMART" id="SM00028">
    <property type="entry name" value="TPR"/>
    <property type="match status" value="5"/>
</dbReference>
<evidence type="ECO:0000313" key="11">
    <source>
        <dbReference type="Proteomes" id="UP000186883"/>
    </source>
</evidence>
<dbReference type="GO" id="GO:0000160">
    <property type="term" value="P:phosphorelay signal transduction system"/>
    <property type="evidence" value="ECO:0007669"/>
    <property type="project" value="InterPro"/>
</dbReference>
<dbReference type="SUPFAM" id="SSF52540">
    <property type="entry name" value="P-loop containing nucleoside triphosphate hydrolases"/>
    <property type="match status" value="1"/>
</dbReference>
<dbReference type="InterPro" id="IPR005158">
    <property type="entry name" value="BTAD"/>
</dbReference>
<dbReference type="Gene3D" id="1.25.40.10">
    <property type="entry name" value="Tetratricopeptide repeat domain"/>
    <property type="match status" value="2"/>
</dbReference>